<evidence type="ECO:0000256" key="2">
    <source>
        <dbReference type="PROSITE-ProRule" id="PRU00335"/>
    </source>
</evidence>
<dbReference type="InterPro" id="IPR009057">
    <property type="entry name" value="Homeodomain-like_sf"/>
</dbReference>
<feature type="DNA-binding region" description="H-T-H motif" evidence="2">
    <location>
        <begin position="36"/>
        <end position="55"/>
    </location>
</feature>
<dbReference type="GO" id="GO:0003677">
    <property type="term" value="F:DNA binding"/>
    <property type="evidence" value="ECO:0007669"/>
    <property type="project" value="UniProtKB-UniRule"/>
</dbReference>
<dbReference type="SUPFAM" id="SSF46689">
    <property type="entry name" value="Homeodomain-like"/>
    <property type="match status" value="1"/>
</dbReference>
<feature type="domain" description="HTH tetR-type" evidence="3">
    <location>
        <begin position="13"/>
        <end position="73"/>
    </location>
</feature>
<dbReference type="PROSITE" id="PS50977">
    <property type="entry name" value="HTH_TETR_2"/>
    <property type="match status" value="1"/>
</dbReference>
<evidence type="ECO:0000259" key="3">
    <source>
        <dbReference type="PROSITE" id="PS50977"/>
    </source>
</evidence>
<evidence type="ECO:0000256" key="1">
    <source>
        <dbReference type="ARBA" id="ARBA00023125"/>
    </source>
</evidence>
<dbReference type="PANTHER" id="PTHR43479:SF11">
    <property type="entry name" value="ACREF_ENVCD OPERON REPRESSOR-RELATED"/>
    <property type="match status" value="1"/>
</dbReference>
<dbReference type="InterPro" id="IPR050624">
    <property type="entry name" value="HTH-type_Tx_Regulator"/>
</dbReference>
<accession>A0A1P8EEM2</accession>
<evidence type="ECO:0000313" key="4">
    <source>
        <dbReference type="EMBL" id="APV34644.1"/>
    </source>
</evidence>
<gene>
    <name evidence="4" type="ORF">BEN76_00890</name>
</gene>
<dbReference type="eggNOG" id="COG1309">
    <property type="taxonomic scope" value="Bacteria"/>
</dbReference>
<dbReference type="Proteomes" id="UP000185674">
    <property type="component" value="Chromosome"/>
</dbReference>
<evidence type="ECO:0000313" key="5">
    <source>
        <dbReference type="Proteomes" id="UP000185674"/>
    </source>
</evidence>
<name>A0A1P8EEM2_9GAMM</name>
<dbReference type="PANTHER" id="PTHR43479">
    <property type="entry name" value="ACREF/ENVCD OPERON REPRESSOR-RELATED"/>
    <property type="match status" value="1"/>
</dbReference>
<dbReference type="KEGG" id="asol:BEN76_00890"/>
<keyword evidence="1 2" id="KW-0238">DNA-binding</keyword>
<dbReference type="Gene3D" id="1.10.357.10">
    <property type="entry name" value="Tetracycline Repressor, domain 2"/>
    <property type="match status" value="1"/>
</dbReference>
<dbReference type="Pfam" id="PF00440">
    <property type="entry name" value="TetR_N"/>
    <property type="match status" value="1"/>
</dbReference>
<reference evidence="4 5" key="1">
    <citation type="submission" date="2016-08" db="EMBL/GenBank/DDBJ databases">
        <title>Complete genome sequence of Acinetobacter baylyi strain GFJ2.</title>
        <authorList>
            <person name="Tabata M."/>
            <person name="Kuboki S."/>
            <person name="Gibu N."/>
            <person name="Kinouchi Y."/>
            <person name="Vangnai A."/>
            <person name="Kasai D."/>
            <person name="Fukuda M."/>
        </authorList>
    </citation>
    <scope>NUCLEOTIDE SEQUENCE [LARGE SCALE GENOMIC DNA]</scope>
    <source>
        <strain evidence="4 5">GFJ2</strain>
    </source>
</reference>
<organism evidence="4 5">
    <name type="scientific">Acinetobacter soli</name>
    <dbReference type="NCBI Taxonomy" id="487316"/>
    <lineage>
        <taxon>Bacteria</taxon>
        <taxon>Pseudomonadati</taxon>
        <taxon>Pseudomonadota</taxon>
        <taxon>Gammaproteobacteria</taxon>
        <taxon>Moraxellales</taxon>
        <taxon>Moraxellaceae</taxon>
        <taxon>Acinetobacter</taxon>
    </lineage>
</organism>
<proteinExistence type="predicted"/>
<sequence>MANKIASKSLKTLERRHLIIDKTLALIAQKGIDGVSIAEIAKATSLGHGQIYRCFQDKNEILKQVIQQVTQKRLILFHLGNHDIHKKAKEISTIYQSDLTNDEVRLIYELMKLNQQHPLFVYAQEADDSLTEFGLQMLRFKYPQATEAQIVALSEIVAIFTEGSLLRRLHGFSSRADIERLEQMFVVCLNALDEMLDVPQHSSTATTGHESNFR</sequence>
<protein>
    <recommendedName>
        <fullName evidence="3">HTH tetR-type domain-containing protein</fullName>
    </recommendedName>
</protein>
<dbReference type="RefSeq" id="WP_004939702.1">
    <property type="nucleotide sequence ID" value="NZ_BBNM01000001.1"/>
</dbReference>
<dbReference type="EMBL" id="CP016896">
    <property type="protein sequence ID" value="APV34644.1"/>
    <property type="molecule type" value="Genomic_DNA"/>
</dbReference>
<dbReference type="InterPro" id="IPR001647">
    <property type="entry name" value="HTH_TetR"/>
</dbReference>
<dbReference type="AlphaFoldDB" id="A0A1P8EEM2"/>